<protein>
    <submittedName>
        <fullName evidence="5">Homoprotocatechuate degradation operon regulator HpaR</fullName>
    </submittedName>
</protein>
<feature type="domain" description="HTH marR-type" evidence="4">
    <location>
        <begin position="7"/>
        <end position="139"/>
    </location>
</feature>
<dbReference type="GO" id="GO:0003700">
    <property type="term" value="F:DNA-binding transcription factor activity"/>
    <property type="evidence" value="ECO:0007669"/>
    <property type="project" value="InterPro"/>
</dbReference>
<dbReference type="EMBL" id="QGKM01000125">
    <property type="protein sequence ID" value="PWQ92066.1"/>
    <property type="molecule type" value="Genomic_DNA"/>
</dbReference>
<name>A0A317C081_9GAMM</name>
<dbReference type="Pfam" id="PF01047">
    <property type="entry name" value="MarR"/>
    <property type="match status" value="1"/>
</dbReference>
<dbReference type="InterPro" id="IPR039422">
    <property type="entry name" value="MarR/SlyA-like"/>
</dbReference>
<dbReference type="GO" id="GO:0045892">
    <property type="term" value="P:negative regulation of DNA-templated transcription"/>
    <property type="evidence" value="ECO:0007669"/>
    <property type="project" value="InterPro"/>
</dbReference>
<dbReference type="PROSITE" id="PS50995">
    <property type="entry name" value="HTH_MARR_2"/>
    <property type="match status" value="1"/>
</dbReference>
<keyword evidence="6" id="KW-1185">Reference proteome</keyword>
<dbReference type="RefSeq" id="WP_109839997.1">
    <property type="nucleotide sequence ID" value="NZ_QGKM01000125.1"/>
</dbReference>
<dbReference type="PROSITE" id="PS01117">
    <property type="entry name" value="HTH_MARR_1"/>
    <property type="match status" value="1"/>
</dbReference>
<dbReference type="PANTHER" id="PTHR33164">
    <property type="entry name" value="TRANSCRIPTIONAL REGULATOR, MARR FAMILY"/>
    <property type="match status" value="1"/>
</dbReference>
<evidence type="ECO:0000256" key="1">
    <source>
        <dbReference type="ARBA" id="ARBA00023015"/>
    </source>
</evidence>
<organism evidence="5 6">
    <name type="scientific">Leucothrix pacifica</name>
    <dbReference type="NCBI Taxonomy" id="1247513"/>
    <lineage>
        <taxon>Bacteria</taxon>
        <taxon>Pseudomonadati</taxon>
        <taxon>Pseudomonadota</taxon>
        <taxon>Gammaproteobacteria</taxon>
        <taxon>Thiotrichales</taxon>
        <taxon>Thiotrichaceae</taxon>
        <taxon>Leucothrix</taxon>
    </lineage>
</organism>
<dbReference type="InterPro" id="IPR012712">
    <property type="entry name" value="HpaR/FarR"/>
</dbReference>
<dbReference type="AlphaFoldDB" id="A0A317C081"/>
<dbReference type="GO" id="GO:0006950">
    <property type="term" value="P:response to stress"/>
    <property type="evidence" value="ECO:0007669"/>
    <property type="project" value="TreeGrafter"/>
</dbReference>
<dbReference type="GO" id="GO:0003677">
    <property type="term" value="F:DNA binding"/>
    <property type="evidence" value="ECO:0007669"/>
    <property type="project" value="UniProtKB-KW"/>
</dbReference>
<keyword evidence="3" id="KW-0804">Transcription</keyword>
<evidence type="ECO:0000313" key="6">
    <source>
        <dbReference type="Proteomes" id="UP000245539"/>
    </source>
</evidence>
<dbReference type="OrthoDB" id="8588347at2"/>
<dbReference type="SMART" id="SM00347">
    <property type="entry name" value="HTH_MARR"/>
    <property type="match status" value="1"/>
</dbReference>
<evidence type="ECO:0000256" key="2">
    <source>
        <dbReference type="ARBA" id="ARBA00023125"/>
    </source>
</evidence>
<evidence type="ECO:0000256" key="3">
    <source>
        <dbReference type="ARBA" id="ARBA00023163"/>
    </source>
</evidence>
<dbReference type="InterPro" id="IPR036388">
    <property type="entry name" value="WH-like_DNA-bd_sf"/>
</dbReference>
<sequence>MSVEIQYRNLPMLLLQTREQIITHFRPILNHYGITEQQWRIIRALHEKQSMEPRELCQFCQILSPSLTGILKRMEEMDLVEKKGIPGDKRRLKISLTAQGEQLIGKISPLISEQYRYLEEAYGPQVFDQLQKILELFTENDQVTVNQVDLI</sequence>
<dbReference type="SUPFAM" id="SSF46785">
    <property type="entry name" value="Winged helix' DNA-binding domain"/>
    <property type="match status" value="1"/>
</dbReference>
<gene>
    <name evidence="5" type="primary">hpaR</name>
    <name evidence="5" type="ORF">DKW60_23065</name>
</gene>
<dbReference type="NCBIfam" id="TIGR02337">
    <property type="entry name" value="HpaR"/>
    <property type="match status" value="1"/>
</dbReference>
<comment type="caution">
    <text evidence="5">The sequence shown here is derived from an EMBL/GenBank/DDBJ whole genome shotgun (WGS) entry which is preliminary data.</text>
</comment>
<dbReference type="PANTHER" id="PTHR33164:SF13">
    <property type="entry name" value="4-HYDROXYPHENYLACETATE CATABOLISM PROTEIN"/>
    <property type="match status" value="1"/>
</dbReference>
<dbReference type="Proteomes" id="UP000245539">
    <property type="component" value="Unassembled WGS sequence"/>
</dbReference>
<evidence type="ECO:0000313" key="5">
    <source>
        <dbReference type="EMBL" id="PWQ92066.1"/>
    </source>
</evidence>
<dbReference type="InterPro" id="IPR000835">
    <property type="entry name" value="HTH_MarR-typ"/>
</dbReference>
<keyword evidence="1" id="KW-0805">Transcription regulation</keyword>
<keyword evidence="2" id="KW-0238">DNA-binding</keyword>
<proteinExistence type="predicted"/>
<dbReference type="PRINTS" id="PR00598">
    <property type="entry name" value="HTHMARR"/>
</dbReference>
<dbReference type="Gene3D" id="1.10.10.10">
    <property type="entry name" value="Winged helix-like DNA-binding domain superfamily/Winged helix DNA-binding domain"/>
    <property type="match status" value="1"/>
</dbReference>
<dbReference type="InterPro" id="IPR023187">
    <property type="entry name" value="Tscrpt_reg_MarR-type_CS"/>
</dbReference>
<accession>A0A317C081</accession>
<dbReference type="InterPro" id="IPR036390">
    <property type="entry name" value="WH_DNA-bd_sf"/>
</dbReference>
<reference evidence="5 6" key="1">
    <citation type="submission" date="2018-05" db="EMBL/GenBank/DDBJ databases">
        <title>Leucothrix arctica sp. nov., isolated from Arctic seawater.</title>
        <authorList>
            <person name="Choi A."/>
            <person name="Baek K."/>
        </authorList>
    </citation>
    <scope>NUCLEOTIDE SEQUENCE [LARGE SCALE GENOMIC DNA]</scope>
    <source>
        <strain evidence="5 6">JCM 18388</strain>
    </source>
</reference>
<evidence type="ECO:0000259" key="4">
    <source>
        <dbReference type="PROSITE" id="PS50995"/>
    </source>
</evidence>